<dbReference type="EMBL" id="JAXIOK010000008">
    <property type="protein sequence ID" value="KAK4764339.1"/>
    <property type="molecule type" value="Genomic_DNA"/>
</dbReference>
<feature type="compositionally biased region" description="Polar residues" evidence="1">
    <location>
        <begin position="57"/>
        <end position="70"/>
    </location>
</feature>
<protein>
    <submittedName>
        <fullName evidence="2">Uncharacterized protein</fullName>
    </submittedName>
</protein>
<dbReference type="Proteomes" id="UP001345219">
    <property type="component" value="Chromosome 11"/>
</dbReference>
<proteinExistence type="predicted"/>
<comment type="caution">
    <text evidence="2">The sequence shown here is derived from an EMBL/GenBank/DDBJ whole genome shotgun (WGS) entry which is preliminary data.</text>
</comment>
<accession>A0AAN7KG05</accession>
<evidence type="ECO:0000313" key="2">
    <source>
        <dbReference type="EMBL" id="KAK4764339.1"/>
    </source>
</evidence>
<reference evidence="2 3" key="1">
    <citation type="journal article" date="2023" name="Hortic Res">
        <title>Pangenome of water caltrop reveals structural variations and asymmetric subgenome divergence after allopolyploidization.</title>
        <authorList>
            <person name="Zhang X."/>
            <person name="Chen Y."/>
            <person name="Wang L."/>
            <person name="Yuan Y."/>
            <person name="Fang M."/>
            <person name="Shi L."/>
            <person name="Lu R."/>
            <person name="Comes H.P."/>
            <person name="Ma Y."/>
            <person name="Chen Y."/>
            <person name="Huang G."/>
            <person name="Zhou Y."/>
            <person name="Zheng Z."/>
            <person name="Qiu Y."/>
        </authorList>
    </citation>
    <scope>NUCLEOTIDE SEQUENCE [LARGE SCALE GENOMIC DNA]</scope>
    <source>
        <tissue evidence="2">Roots</tissue>
    </source>
</reference>
<keyword evidence="3" id="KW-1185">Reference proteome</keyword>
<sequence length="102" mass="11227">MIFGRTCSVLTHKKLVQAQTYPASAGPSQRISSLRSSCEDSGSTILSNRLALISSSVPNPDPGSISSQFNSHREQTRKDAAVSVEELMENLREWLVSFQEDE</sequence>
<name>A0AAN7KG05_9MYRT</name>
<evidence type="ECO:0000313" key="3">
    <source>
        <dbReference type="Proteomes" id="UP001345219"/>
    </source>
</evidence>
<feature type="region of interest" description="Disordered" evidence="1">
    <location>
        <begin position="57"/>
        <end position="78"/>
    </location>
</feature>
<evidence type="ECO:0000256" key="1">
    <source>
        <dbReference type="SAM" id="MobiDB-lite"/>
    </source>
</evidence>
<organism evidence="2 3">
    <name type="scientific">Trapa incisa</name>
    <dbReference type="NCBI Taxonomy" id="236973"/>
    <lineage>
        <taxon>Eukaryota</taxon>
        <taxon>Viridiplantae</taxon>
        <taxon>Streptophyta</taxon>
        <taxon>Embryophyta</taxon>
        <taxon>Tracheophyta</taxon>
        <taxon>Spermatophyta</taxon>
        <taxon>Magnoliopsida</taxon>
        <taxon>eudicotyledons</taxon>
        <taxon>Gunneridae</taxon>
        <taxon>Pentapetalae</taxon>
        <taxon>rosids</taxon>
        <taxon>malvids</taxon>
        <taxon>Myrtales</taxon>
        <taxon>Lythraceae</taxon>
        <taxon>Trapa</taxon>
    </lineage>
</organism>
<dbReference type="AlphaFoldDB" id="A0AAN7KG05"/>
<gene>
    <name evidence="2" type="ORF">SAY87_013777</name>
</gene>